<evidence type="ECO:0000313" key="2">
    <source>
        <dbReference type="EMBL" id="SFT95536.1"/>
    </source>
</evidence>
<protein>
    <submittedName>
        <fullName evidence="2">Predicted kinase</fullName>
    </submittedName>
</protein>
<evidence type="ECO:0000313" key="3">
    <source>
        <dbReference type="Proteomes" id="UP000199165"/>
    </source>
</evidence>
<dbReference type="Gene3D" id="3.40.50.300">
    <property type="entry name" value="P-loop containing nucleotide triphosphate hydrolases"/>
    <property type="match status" value="1"/>
</dbReference>
<dbReference type="GO" id="GO:0016301">
    <property type="term" value="F:kinase activity"/>
    <property type="evidence" value="ECO:0007669"/>
    <property type="project" value="UniProtKB-KW"/>
</dbReference>
<evidence type="ECO:0000256" key="1">
    <source>
        <dbReference type="SAM" id="MobiDB-lite"/>
    </source>
</evidence>
<dbReference type="STRING" id="995060.SAMN04487904_11582"/>
<dbReference type="AlphaFoldDB" id="A0A1I7C7X9"/>
<keyword evidence="2" id="KW-0808">Transferase</keyword>
<accession>A0A1I7C7X9</accession>
<organism evidence="2 3">
    <name type="scientific">Actinopolyspora righensis</name>
    <dbReference type="NCBI Taxonomy" id="995060"/>
    <lineage>
        <taxon>Bacteria</taxon>
        <taxon>Bacillati</taxon>
        <taxon>Actinomycetota</taxon>
        <taxon>Actinomycetes</taxon>
        <taxon>Actinopolysporales</taxon>
        <taxon>Actinopolysporaceae</taxon>
        <taxon>Actinopolyspora</taxon>
        <taxon>Actinopolyspora alba group</taxon>
    </lineage>
</organism>
<proteinExistence type="predicted"/>
<sequence length="262" mass="28588">MLGVGREPSGSVPRARGYPSDGPSRGRAIRPVRLRRTPTGGPRFGYSEREVSTRSDFRRAVLLARGVAGTTTCPVRDGKHDDSASHIRIGRRDLLVVAGLPGAGKTTLLGSLRCSEPTLVLDSAQLYRVLLAGFGTGVPRRLYRAIVHPLHYARIVVACLLAPGVVVVHVPATRRTARGLLVALATLTRRSPVLCWLEVSPEAALAGQRARGRMIAARAFARHVRRARLPVRYLYRIGRLRGWHRVYVLTRAEVTGGVQLVP</sequence>
<feature type="region of interest" description="Disordered" evidence="1">
    <location>
        <begin position="1"/>
        <end position="49"/>
    </location>
</feature>
<dbReference type="EMBL" id="FPAT01000015">
    <property type="protein sequence ID" value="SFT95536.1"/>
    <property type="molecule type" value="Genomic_DNA"/>
</dbReference>
<keyword evidence="3" id="KW-1185">Reference proteome</keyword>
<dbReference type="Proteomes" id="UP000199165">
    <property type="component" value="Unassembled WGS sequence"/>
</dbReference>
<keyword evidence="2" id="KW-0418">Kinase</keyword>
<dbReference type="Pfam" id="PF13671">
    <property type="entry name" value="AAA_33"/>
    <property type="match status" value="1"/>
</dbReference>
<dbReference type="InterPro" id="IPR027417">
    <property type="entry name" value="P-loop_NTPase"/>
</dbReference>
<name>A0A1I7C7X9_9ACTN</name>
<gene>
    <name evidence="2" type="ORF">SAMN04487904_11582</name>
</gene>
<dbReference type="SUPFAM" id="SSF52540">
    <property type="entry name" value="P-loop containing nucleoside triphosphate hydrolases"/>
    <property type="match status" value="1"/>
</dbReference>
<feature type="compositionally biased region" description="Basic residues" evidence="1">
    <location>
        <begin position="27"/>
        <end position="36"/>
    </location>
</feature>
<reference evidence="3" key="1">
    <citation type="submission" date="2016-10" db="EMBL/GenBank/DDBJ databases">
        <authorList>
            <person name="Varghese N."/>
            <person name="Submissions S."/>
        </authorList>
    </citation>
    <scope>NUCLEOTIDE SEQUENCE [LARGE SCALE GENOMIC DNA]</scope>
    <source>
        <strain evidence="3">DSM 45501</strain>
    </source>
</reference>